<comment type="caution">
    <text evidence="4">The sequence shown here is derived from an EMBL/GenBank/DDBJ whole genome shotgun (WGS) entry which is preliminary data.</text>
</comment>
<evidence type="ECO:0000259" key="3">
    <source>
        <dbReference type="PROSITE" id="PS51473"/>
    </source>
</evidence>
<keyword evidence="5" id="KW-1185">Reference proteome</keyword>
<evidence type="ECO:0000313" key="4">
    <source>
        <dbReference type="EMBL" id="KAF4349823.1"/>
    </source>
</evidence>
<dbReference type="AlphaFoldDB" id="A0A7J6DUQ4"/>
<dbReference type="Gene3D" id="3.30.430.20">
    <property type="entry name" value="Gnk2 domain, C-X8-C-X2-C motif"/>
    <property type="match status" value="1"/>
</dbReference>
<sequence length="227" mass="25121">SGGGSSSPRRRKAIAKTFNLLGLLRFQTTMMNNIQPRLPWFRVSLLRAFSTTILWAGCCSISGFCSHDNGDDLFGDPTLIEKSHTKCIKNEKRKICYSSSKASTEATSTIYVPTSFCNTCLRSEIGFLLGCCGGKRGGAVKLPNCITRFELYPFYSSITATPVPPPATKEKGKVWEEISGGDTFQFCLEKIKTVTNNFSNENKIGRGGFGEVYKFLYHKILFSGYPP</sequence>
<keyword evidence="1" id="KW-0732">Signal</keyword>
<evidence type="ECO:0000256" key="1">
    <source>
        <dbReference type="ARBA" id="ARBA00022729"/>
    </source>
</evidence>
<evidence type="ECO:0000313" key="5">
    <source>
        <dbReference type="Proteomes" id="UP000583929"/>
    </source>
</evidence>
<gene>
    <name evidence="4" type="ORF">G4B88_026701</name>
</gene>
<organism evidence="4 5">
    <name type="scientific">Cannabis sativa</name>
    <name type="common">Hemp</name>
    <name type="synonym">Marijuana</name>
    <dbReference type="NCBI Taxonomy" id="3483"/>
    <lineage>
        <taxon>Eukaryota</taxon>
        <taxon>Viridiplantae</taxon>
        <taxon>Streptophyta</taxon>
        <taxon>Embryophyta</taxon>
        <taxon>Tracheophyta</taxon>
        <taxon>Spermatophyta</taxon>
        <taxon>Magnoliopsida</taxon>
        <taxon>eudicotyledons</taxon>
        <taxon>Gunneridae</taxon>
        <taxon>Pentapetalae</taxon>
        <taxon>rosids</taxon>
        <taxon>fabids</taxon>
        <taxon>Rosales</taxon>
        <taxon>Cannabaceae</taxon>
        <taxon>Cannabis</taxon>
    </lineage>
</organism>
<protein>
    <recommendedName>
        <fullName evidence="3">Gnk2-homologous domain-containing protein</fullName>
    </recommendedName>
</protein>
<dbReference type="SUPFAM" id="SSF56112">
    <property type="entry name" value="Protein kinase-like (PK-like)"/>
    <property type="match status" value="1"/>
</dbReference>
<dbReference type="InterPro" id="IPR038408">
    <property type="entry name" value="GNK2_sf"/>
</dbReference>
<keyword evidence="2" id="KW-0677">Repeat</keyword>
<dbReference type="PROSITE" id="PS51473">
    <property type="entry name" value="GNK2"/>
    <property type="match status" value="1"/>
</dbReference>
<dbReference type="Proteomes" id="UP000583929">
    <property type="component" value="Unassembled WGS sequence"/>
</dbReference>
<dbReference type="InterPro" id="IPR011009">
    <property type="entry name" value="Kinase-like_dom_sf"/>
</dbReference>
<dbReference type="EMBL" id="JAATIQ010000618">
    <property type="protein sequence ID" value="KAF4349823.1"/>
    <property type="molecule type" value="Genomic_DNA"/>
</dbReference>
<reference evidence="4 5" key="1">
    <citation type="journal article" date="2020" name="bioRxiv">
        <title>Sequence and annotation of 42 cannabis genomes reveals extensive copy number variation in cannabinoid synthesis and pathogen resistance genes.</title>
        <authorList>
            <person name="Mckernan K.J."/>
            <person name="Helbert Y."/>
            <person name="Kane L.T."/>
            <person name="Ebling H."/>
            <person name="Zhang L."/>
            <person name="Liu B."/>
            <person name="Eaton Z."/>
            <person name="Mclaughlin S."/>
            <person name="Kingan S."/>
            <person name="Baybayan P."/>
            <person name="Concepcion G."/>
            <person name="Jordan M."/>
            <person name="Riva A."/>
            <person name="Barbazuk W."/>
            <person name="Harkins T."/>
        </authorList>
    </citation>
    <scope>NUCLEOTIDE SEQUENCE [LARGE SCALE GENOMIC DNA]</scope>
    <source>
        <strain evidence="5">cv. Jamaican Lion 4</strain>
        <tissue evidence="4">Leaf</tissue>
    </source>
</reference>
<evidence type="ECO:0000256" key="2">
    <source>
        <dbReference type="ARBA" id="ARBA00022737"/>
    </source>
</evidence>
<dbReference type="Gene3D" id="3.30.200.20">
    <property type="entry name" value="Phosphorylase Kinase, domain 1"/>
    <property type="match status" value="1"/>
</dbReference>
<accession>A0A7J6DUQ4</accession>
<proteinExistence type="predicted"/>
<feature type="non-terminal residue" evidence="4">
    <location>
        <position position="1"/>
    </location>
</feature>
<name>A0A7J6DUQ4_CANSA</name>
<dbReference type="InterPro" id="IPR002902">
    <property type="entry name" value="GNK2"/>
</dbReference>
<feature type="domain" description="Gnk2-homologous" evidence="3">
    <location>
        <begin position="53"/>
        <end position="154"/>
    </location>
</feature>